<evidence type="ECO:0000256" key="3">
    <source>
        <dbReference type="ARBA" id="ARBA00022526"/>
    </source>
</evidence>
<dbReference type="Pfam" id="PF02781">
    <property type="entry name" value="G6PD_C"/>
    <property type="match status" value="1"/>
</dbReference>
<dbReference type="AlphaFoldDB" id="A0A212J8W1"/>
<dbReference type="InterPro" id="IPR036291">
    <property type="entry name" value="NAD(P)-bd_dom_sf"/>
</dbReference>
<evidence type="ECO:0000256" key="6">
    <source>
        <dbReference type="ARBA" id="ARBA00023277"/>
    </source>
</evidence>
<feature type="binding site" evidence="7">
    <location>
        <position position="243"/>
    </location>
    <ligand>
        <name>substrate</name>
    </ligand>
</feature>
<evidence type="ECO:0000259" key="9">
    <source>
        <dbReference type="Pfam" id="PF02781"/>
    </source>
</evidence>
<dbReference type="NCBIfam" id="TIGR00871">
    <property type="entry name" value="zwf"/>
    <property type="match status" value="1"/>
</dbReference>
<dbReference type="GO" id="GO:0004345">
    <property type="term" value="F:glucose-6-phosphate dehydrogenase activity"/>
    <property type="evidence" value="ECO:0007669"/>
    <property type="project" value="UniProtKB-UniRule"/>
</dbReference>
<dbReference type="EC" id="1.1.1.49" evidence="7"/>
<evidence type="ECO:0000313" key="10">
    <source>
        <dbReference type="EMBL" id="SBV95859.1"/>
    </source>
</evidence>
<dbReference type="InterPro" id="IPR022675">
    <property type="entry name" value="G6P_DH_C"/>
</dbReference>
<keyword evidence="5 7" id="KW-0560">Oxidoreductase</keyword>
<gene>
    <name evidence="7 10" type="primary">zwf</name>
    <name evidence="10" type="ORF">KL86DYS1_11503</name>
</gene>
<feature type="active site" description="Proton acceptor" evidence="7">
    <location>
        <position position="248"/>
    </location>
</feature>
<dbReference type="PANTHER" id="PTHR23429">
    <property type="entry name" value="GLUCOSE-6-PHOSPHATE 1-DEHYDROGENASE G6PD"/>
    <property type="match status" value="1"/>
</dbReference>
<evidence type="ECO:0000256" key="1">
    <source>
        <dbReference type="ARBA" id="ARBA00004937"/>
    </source>
</evidence>
<proteinExistence type="inferred from homology"/>
<feature type="binding site" evidence="7">
    <location>
        <position position="190"/>
    </location>
    <ligand>
        <name>substrate</name>
    </ligand>
</feature>
<dbReference type="EMBL" id="FLUM01000001">
    <property type="protein sequence ID" value="SBV95859.1"/>
    <property type="molecule type" value="Genomic_DNA"/>
</dbReference>
<dbReference type="GO" id="GO:0009051">
    <property type="term" value="P:pentose-phosphate shunt, oxidative branch"/>
    <property type="evidence" value="ECO:0007669"/>
    <property type="project" value="TreeGrafter"/>
</dbReference>
<comment type="caution">
    <text evidence="7">Lacks conserved residue(s) required for the propagation of feature annotation.</text>
</comment>
<dbReference type="PANTHER" id="PTHR23429:SF0">
    <property type="entry name" value="GLUCOSE-6-PHOSPHATE 1-DEHYDROGENASE"/>
    <property type="match status" value="1"/>
</dbReference>
<dbReference type="Gene3D" id="3.40.50.720">
    <property type="entry name" value="NAD(P)-binding Rossmann-like Domain"/>
    <property type="match status" value="1"/>
</dbReference>
<name>A0A212J8W1_9BACT</name>
<dbReference type="PROSITE" id="PS00069">
    <property type="entry name" value="G6P_DEHYDROGENASE"/>
    <property type="match status" value="1"/>
</dbReference>
<dbReference type="InterPro" id="IPR022674">
    <property type="entry name" value="G6P_DH_NAD-bd"/>
</dbReference>
<feature type="binding site" evidence="7">
    <location>
        <position position="348"/>
    </location>
    <ligand>
        <name>substrate</name>
    </ligand>
</feature>
<dbReference type="PIRSF" id="PIRSF000110">
    <property type="entry name" value="G6PD"/>
    <property type="match status" value="1"/>
</dbReference>
<feature type="binding site" evidence="7">
    <location>
        <position position="224"/>
    </location>
    <ligand>
        <name>substrate</name>
    </ligand>
</feature>
<comment type="catalytic activity">
    <reaction evidence="7">
        <text>D-glucose 6-phosphate + NADP(+) = 6-phospho-D-glucono-1,5-lactone + NADPH + H(+)</text>
        <dbReference type="Rhea" id="RHEA:15841"/>
        <dbReference type="ChEBI" id="CHEBI:15378"/>
        <dbReference type="ChEBI" id="CHEBI:57783"/>
        <dbReference type="ChEBI" id="CHEBI:57955"/>
        <dbReference type="ChEBI" id="CHEBI:58349"/>
        <dbReference type="ChEBI" id="CHEBI:61548"/>
        <dbReference type="EC" id="1.1.1.49"/>
    </reaction>
</comment>
<organism evidence="10">
    <name type="scientific">uncultured Dysgonomonas sp</name>
    <dbReference type="NCBI Taxonomy" id="206096"/>
    <lineage>
        <taxon>Bacteria</taxon>
        <taxon>Pseudomonadati</taxon>
        <taxon>Bacteroidota</taxon>
        <taxon>Bacteroidia</taxon>
        <taxon>Bacteroidales</taxon>
        <taxon>Dysgonomonadaceae</taxon>
        <taxon>Dysgonomonas</taxon>
        <taxon>environmental samples</taxon>
    </lineage>
</organism>
<dbReference type="RefSeq" id="WP_296939506.1">
    <property type="nucleotide sequence ID" value="NZ_LT599032.1"/>
</dbReference>
<protein>
    <recommendedName>
        <fullName evidence="7">Glucose-6-phosphate 1-dehydrogenase</fullName>
        <shortName evidence="7">G6PD</shortName>
        <ecNumber evidence="7">1.1.1.49</ecNumber>
    </recommendedName>
</protein>
<dbReference type="GO" id="GO:0005829">
    <property type="term" value="C:cytosol"/>
    <property type="evidence" value="ECO:0007669"/>
    <property type="project" value="TreeGrafter"/>
</dbReference>
<reference evidence="10" key="1">
    <citation type="submission" date="2016-04" db="EMBL/GenBank/DDBJ databases">
        <authorList>
            <person name="Evans L.H."/>
            <person name="Alamgir A."/>
            <person name="Owens N."/>
            <person name="Weber N.D."/>
            <person name="Virtaneva K."/>
            <person name="Barbian K."/>
            <person name="Babar A."/>
            <person name="Rosenke K."/>
        </authorList>
    </citation>
    <scope>NUCLEOTIDE SEQUENCE</scope>
    <source>
        <strain evidence="10">86-1</strain>
    </source>
</reference>
<comment type="pathway">
    <text evidence="1 7">Carbohydrate degradation; pentose phosphate pathway; D-ribulose 5-phosphate from D-glucose 6-phosphate (oxidative stage): step 1/3.</text>
</comment>
<dbReference type="InterPro" id="IPR001282">
    <property type="entry name" value="G6P_DH"/>
</dbReference>
<dbReference type="GO" id="GO:0050661">
    <property type="term" value="F:NADP binding"/>
    <property type="evidence" value="ECO:0007669"/>
    <property type="project" value="UniProtKB-UniRule"/>
</dbReference>
<dbReference type="Gene3D" id="3.30.360.10">
    <property type="entry name" value="Dihydrodipicolinate Reductase, domain 2"/>
    <property type="match status" value="1"/>
</dbReference>
<dbReference type="HAMAP" id="MF_00966">
    <property type="entry name" value="G6PD"/>
    <property type="match status" value="1"/>
</dbReference>
<dbReference type="PRINTS" id="PR00079">
    <property type="entry name" value="G6PDHDRGNASE"/>
</dbReference>
<accession>A0A212J8W1</accession>
<evidence type="ECO:0000256" key="7">
    <source>
        <dbReference type="HAMAP-Rule" id="MF_00966"/>
    </source>
</evidence>
<feature type="binding site" evidence="7">
    <location>
        <position position="156"/>
    </location>
    <ligand>
        <name>NADP(+)</name>
        <dbReference type="ChEBI" id="CHEBI:58349"/>
    </ligand>
</feature>
<dbReference type="UniPathway" id="UPA00115">
    <property type="reaction ID" value="UER00408"/>
</dbReference>
<dbReference type="Pfam" id="PF00479">
    <property type="entry name" value="G6PD_N"/>
    <property type="match status" value="1"/>
</dbReference>
<comment type="function">
    <text evidence="7">Catalyzes the oxidation of glucose 6-phosphate to 6-phosphogluconolactone.</text>
</comment>
<feature type="domain" description="Glucose-6-phosphate dehydrogenase NAD-binding" evidence="8">
    <location>
        <begin position="12"/>
        <end position="195"/>
    </location>
</feature>
<dbReference type="InterPro" id="IPR019796">
    <property type="entry name" value="G6P_DH_AS"/>
</dbReference>
<evidence type="ECO:0000256" key="5">
    <source>
        <dbReference type="ARBA" id="ARBA00023002"/>
    </source>
</evidence>
<evidence type="ECO:0000256" key="4">
    <source>
        <dbReference type="ARBA" id="ARBA00022857"/>
    </source>
</evidence>
<feature type="binding site" evidence="7">
    <location>
        <position position="186"/>
    </location>
    <ligand>
        <name>substrate</name>
    </ligand>
</feature>
<comment type="similarity">
    <text evidence="2 7">Belongs to the glucose-6-phosphate dehydrogenase family.</text>
</comment>
<dbReference type="SUPFAM" id="SSF55347">
    <property type="entry name" value="Glyceraldehyde-3-phosphate dehydrogenase-like, C-terminal domain"/>
    <property type="match status" value="1"/>
</dbReference>
<dbReference type="NCBIfam" id="NF009492">
    <property type="entry name" value="PRK12853.1-3"/>
    <property type="match status" value="1"/>
</dbReference>
<keyword evidence="3 7" id="KW-0313">Glucose metabolism</keyword>
<feature type="domain" description="Glucose-6-phosphate dehydrogenase C-terminal" evidence="9">
    <location>
        <begin position="197"/>
        <end position="496"/>
    </location>
</feature>
<feature type="binding site" evidence="7">
    <location>
        <position position="49"/>
    </location>
    <ligand>
        <name>NADP(+)</name>
        <dbReference type="ChEBI" id="CHEBI:58349"/>
    </ligand>
</feature>
<dbReference type="GO" id="GO:0006006">
    <property type="term" value="P:glucose metabolic process"/>
    <property type="evidence" value="ECO:0007669"/>
    <property type="project" value="UniProtKB-KW"/>
</dbReference>
<keyword evidence="6 7" id="KW-0119">Carbohydrate metabolism</keyword>
<sequence>MKPKIIKDQALVIFGASGDLTYRKLVPAIFDLHKQNSLPKNFAVLGVARSPFTDDSFREKMKDGIKQFATAKDVSDEELNTFCQKLHYLSINTDDGKEYSKLKDRLDLLDKEENTAGNYIFYLSTPPALYPLIPKFLAEQGLNKEDDNFRRIIIEKPFGTDLKSAISLNASLREDYDEEQIYRIDHYLGKETVQNMLVTRFANGIYEPLWNRNYIHHVEITAAESIGVENRGGYYDHSGALRDMVQNHLLQLVALVAMEPPMSIDSVSIRNEKLKVFQAFRPMSNDDLFKNVIRGQYTAANIKGKYAKGYREEKDVDKDSRTETYVAMKLFIDNWRWGDVPFYVRTGKRLPTRVSEVVIHFKPAPQRLFPETTDLNNDDNQLVIRIQPDEGILLKTKMKVPGSGYQVKNVNMDFHYSQLQDTYLPEAYERLLLDCMVGDSTLYIRGDALEATWKFVQPLLDFWEKNPDAPLHGYPAGSWGPNCADDLIEEKNLTWRYPCKNLSDDGIYCEL</sequence>
<dbReference type="SUPFAM" id="SSF51735">
    <property type="entry name" value="NAD(P)-binding Rossmann-fold domains"/>
    <property type="match status" value="1"/>
</dbReference>
<evidence type="ECO:0000256" key="2">
    <source>
        <dbReference type="ARBA" id="ARBA00009975"/>
    </source>
</evidence>
<keyword evidence="4 7" id="KW-0521">NADP</keyword>
<evidence type="ECO:0000259" key="8">
    <source>
        <dbReference type="Pfam" id="PF00479"/>
    </source>
</evidence>